<evidence type="ECO:0000256" key="7">
    <source>
        <dbReference type="ARBA" id="ARBA00022989"/>
    </source>
</evidence>
<dbReference type="EMBL" id="VSSQ01009625">
    <property type="protein sequence ID" value="MPM42158.1"/>
    <property type="molecule type" value="Genomic_DNA"/>
</dbReference>
<proteinExistence type="inferred from homology"/>
<dbReference type="InterPro" id="IPR026765">
    <property type="entry name" value="Tmem163"/>
</dbReference>
<evidence type="ECO:0000256" key="6">
    <source>
        <dbReference type="ARBA" id="ARBA00022833"/>
    </source>
</evidence>
<dbReference type="PANTHER" id="PTHR31937:SF2">
    <property type="entry name" value="TRANSMEMBRANE PROTEIN 163"/>
    <property type="match status" value="1"/>
</dbReference>
<evidence type="ECO:0000256" key="2">
    <source>
        <dbReference type="ARBA" id="ARBA00004644"/>
    </source>
</evidence>
<comment type="similarity">
    <text evidence="3">Belongs to the TMEM163 family.</text>
</comment>
<keyword evidence="4 11" id="KW-0812">Transmembrane</keyword>
<accession>A0A644ZP56</accession>
<reference evidence="13" key="1">
    <citation type="submission" date="2019-08" db="EMBL/GenBank/DDBJ databases">
        <authorList>
            <person name="Kucharzyk K."/>
            <person name="Murdoch R.W."/>
            <person name="Higgins S."/>
            <person name="Loffler F."/>
        </authorList>
    </citation>
    <scope>NUCLEOTIDE SEQUENCE</scope>
</reference>
<evidence type="ECO:0000256" key="1">
    <source>
        <dbReference type="ARBA" id="ARBA00004146"/>
    </source>
</evidence>
<feature type="domain" description="Cation efflux protein transmembrane" evidence="12">
    <location>
        <begin position="23"/>
        <end position="201"/>
    </location>
</feature>
<sequence length="217" mass="23545">MNNSTQQQAKFWRYALGLAIFTIVYNIAEGVFSIFFGVQDETLTLFGFGVDSFIEVLSGIGILAMVLRIQANPESERSGFEKTALRITGTSFYILAAGLAATAIYNLILGHKPESTLAGTIISLISIAIMWALVWSKRKVGKALNSAPILADANCTLVCIYMSLVLLASSLIYQFTGLGFVDALGSLGLIYFSINEGREAFEKARGIECECEDHCVS</sequence>
<feature type="transmembrane region" description="Helical" evidence="11">
    <location>
        <begin position="12"/>
        <end position="38"/>
    </location>
</feature>
<dbReference type="SUPFAM" id="SSF161111">
    <property type="entry name" value="Cation efflux protein transmembrane domain-like"/>
    <property type="match status" value="1"/>
</dbReference>
<protein>
    <recommendedName>
        <fullName evidence="12">Cation efflux protein transmembrane domain-containing protein</fullName>
    </recommendedName>
</protein>
<keyword evidence="10" id="KW-0968">Cytoplasmic vesicle</keyword>
<gene>
    <name evidence="13" type="ORF">SDC9_88820</name>
</gene>
<dbReference type="Gene3D" id="1.20.1510.10">
    <property type="entry name" value="Cation efflux protein transmembrane domain"/>
    <property type="match status" value="1"/>
</dbReference>
<organism evidence="13">
    <name type="scientific">bioreactor metagenome</name>
    <dbReference type="NCBI Taxonomy" id="1076179"/>
    <lineage>
        <taxon>unclassified sequences</taxon>
        <taxon>metagenomes</taxon>
        <taxon>ecological metagenomes</taxon>
    </lineage>
</organism>
<evidence type="ECO:0000256" key="3">
    <source>
        <dbReference type="ARBA" id="ARBA00008731"/>
    </source>
</evidence>
<evidence type="ECO:0000256" key="10">
    <source>
        <dbReference type="ARBA" id="ARBA00023329"/>
    </source>
</evidence>
<keyword evidence="8" id="KW-0770">Synapse</keyword>
<keyword evidence="6" id="KW-0862">Zinc</keyword>
<evidence type="ECO:0000256" key="5">
    <source>
        <dbReference type="ARBA" id="ARBA00022753"/>
    </source>
</evidence>
<feature type="transmembrane region" description="Helical" evidence="11">
    <location>
        <begin position="44"/>
        <end position="69"/>
    </location>
</feature>
<dbReference type="Pfam" id="PF01545">
    <property type="entry name" value="Cation_efflux"/>
    <property type="match status" value="1"/>
</dbReference>
<evidence type="ECO:0000256" key="9">
    <source>
        <dbReference type="ARBA" id="ARBA00023136"/>
    </source>
</evidence>
<evidence type="ECO:0000256" key="4">
    <source>
        <dbReference type="ARBA" id="ARBA00022692"/>
    </source>
</evidence>
<evidence type="ECO:0000313" key="13">
    <source>
        <dbReference type="EMBL" id="MPM42158.1"/>
    </source>
</evidence>
<keyword evidence="7 11" id="KW-1133">Transmembrane helix</keyword>
<evidence type="ECO:0000256" key="8">
    <source>
        <dbReference type="ARBA" id="ARBA00023018"/>
    </source>
</evidence>
<name>A0A644ZP56_9ZZZZ</name>
<feature type="transmembrane region" description="Helical" evidence="11">
    <location>
        <begin position="115"/>
        <end position="135"/>
    </location>
</feature>
<dbReference type="PANTHER" id="PTHR31937">
    <property type="entry name" value="TRANSMEMBRANE PROTEIN 163"/>
    <property type="match status" value="1"/>
</dbReference>
<keyword evidence="5" id="KW-0967">Endosome</keyword>
<keyword evidence="9 11" id="KW-0472">Membrane</keyword>
<evidence type="ECO:0000259" key="12">
    <source>
        <dbReference type="Pfam" id="PF01545"/>
    </source>
</evidence>
<comment type="subcellular location">
    <subcellularLocation>
        <location evidence="2">Cytoplasmic vesicle</location>
        <location evidence="2">Secretory vesicle</location>
        <location evidence="2">Synaptic vesicle membrane</location>
        <topology evidence="2">Multi-pass membrane protein</topology>
    </subcellularLocation>
    <subcellularLocation>
        <location evidence="1">Early endosome membrane</location>
    </subcellularLocation>
</comment>
<comment type="caution">
    <text evidence="13">The sequence shown here is derived from an EMBL/GenBank/DDBJ whole genome shotgun (WGS) entry which is preliminary data.</text>
</comment>
<dbReference type="GO" id="GO:0008324">
    <property type="term" value="F:monoatomic cation transmembrane transporter activity"/>
    <property type="evidence" value="ECO:0007669"/>
    <property type="project" value="InterPro"/>
</dbReference>
<dbReference type="InterPro" id="IPR027469">
    <property type="entry name" value="Cation_efflux_TMD_sf"/>
</dbReference>
<dbReference type="AlphaFoldDB" id="A0A644ZP56"/>
<dbReference type="GO" id="GO:0030672">
    <property type="term" value="C:synaptic vesicle membrane"/>
    <property type="evidence" value="ECO:0007669"/>
    <property type="project" value="UniProtKB-SubCell"/>
</dbReference>
<evidence type="ECO:0000256" key="11">
    <source>
        <dbReference type="SAM" id="Phobius"/>
    </source>
</evidence>
<dbReference type="GO" id="GO:0031901">
    <property type="term" value="C:early endosome membrane"/>
    <property type="evidence" value="ECO:0007669"/>
    <property type="project" value="UniProtKB-SubCell"/>
</dbReference>
<feature type="transmembrane region" description="Helical" evidence="11">
    <location>
        <begin position="90"/>
        <end position="109"/>
    </location>
</feature>
<dbReference type="InterPro" id="IPR058533">
    <property type="entry name" value="Cation_efflux_TM"/>
</dbReference>